<reference evidence="7 8" key="1">
    <citation type="submission" date="2019-07" db="EMBL/GenBank/DDBJ databases">
        <title>Whole genome shotgun sequence of Meiothermus hypogaeus NBRC 106114.</title>
        <authorList>
            <person name="Hosoyama A."/>
            <person name="Uohara A."/>
            <person name="Ohji S."/>
            <person name="Ichikawa N."/>
        </authorList>
    </citation>
    <scope>NUCLEOTIDE SEQUENCE [LARGE SCALE GENOMIC DNA]</scope>
    <source>
        <strain evidence="7 8">NBRC 106114</strain>
    </source>
</reference>
<feature type="transmembrane region" description="Helical" evidence="6">
    <location>
        <begin position="257"/>
        <end position="278"/>
    </location>
</feature>
<dbReference type="OrthoDB" id="109075at2"/>
<evidence type="ECO:0000256" key="2">
    <source>
        <dbReference type="ARBA" id="ARBA00022475"/>
    </source>
</evidence>
<feature type="transmembrane region" description="Helical" evidence="6">
    <location>
        <begin position="12"/>
        <end position="35"/>
    </location>
</feature>
<dbReference type="GO" id="GO:0005886">
    <property type="term" value="C:plasma membrane"/>
    <property type="evidence" value="ECO:0007669"/>
    <property type="project" value="UniProtKB-SubCell"/>
</dbReference>
<keyword evidence="5 6" id="KW-0472">Membrane</keyword>
<evidence type="ECO:0000256" key="4">
    <source>
        <dbReference type="ARBA" id="ARBA00022989"/>
    </source>
</evidence>
<dbReference type="EMBL" id="BJXL01000022">
    <property type="protein sequence ID" value="GEM82832.1"/>
    <property type="molecule type" value="Genomic_DNA"/>
</dbReference>
<dbReference type="Proteomes" id="UP000321197">
    <property type="component" value="Unassembled WGS sequence"/>
</dbReference>
<keyword evidence="2" id="KW-1003">Cell membrane</keyword>
<evidence type="ECO:0000256" key="1">
    <source>
        <dbReference type="ARBA" id="ARBA00004651"/>
    </source>
</evidence>
<feature type="transmembrane region" description="Helical" evidence="6">
    <location>
        <begin position="338"/>
        <end position="357"/>
    </location>
</feature>
<gene>
    <name evidence="7" type="ORF">MHY01S_09980</name>
</gene>
<comment type="subcellular location">
    <subcellularLocation>
        <location evidence="1">Cell membrane</location>
        <topology evidence="1">Multi-pass membrane protein</topology>
    </subcellularLocation>
</comment>
<evidence type="ECO:0000256" key="5">
    <source>
        <dbReference type="ARBA" id="ARBA00023136"/>
    </source>
</evidence>
<dbReference type="PANTHER" id="PTHR30250">
    <property type="entry name" value="PST FAMILY PREDICTED COLANIC ACID TRANSPORTER"/>
    <property type="match status" value="1"/>
</dbReference>
<comment type="caution">
    <text evidence="7">The sequence shown here is derived from an EMBL/GenBank/DDBJ whole genome shotgun (WGS) entry which is preliminary data.</text>
</comment>
<organism evidence="7 8">
    <name type="scientific">Meiothermus hypogaeus NBRC 106114</name>
    <dbReference type="NCBI Taxonomy" id="1227553"/>
    <lineage>
        <taxon>Bacteria</taxon>
        <taxon>Thermotogati</taxon>
        <taxon>Deinococcota</taxon>
        <taxon>Deinococci</taxon>
        <taxon>Thermales</taxon>
        <taxon>Thermaceae</taxon>
        <taxon>Meiothermus</taxon>
    </lineage>
</organism>
<proteinExistence type="predicted"/>
<accession>A0A511R1V6</accession>
<dbReference type="AlphaFoldDB" id="A0A511R1V6"/>
<feature type="transmembrane region" description="Helical" evidence="6">
    <location>
        <begin position="84"/>
        <end position="106"/>
    </location>
</feature>
<protein>
    <submittedName>
        <fullName evidence="7">Polysaccharide biosynthesis protein</fullName>
    </submittedName>
</protein>
<feature type="transmembrane region" description="Helical" evidence="6">
    <location>
        <begin position="47"/>
        <end position="64"/>
    </location>
</feature>
<feature type="transmembrane region" description="Helical" evidence="6">
    <location>
        <begin position="389"/>
        <end position="413"/>
    </location>
</feature>
<dbReference type="PANTHER" id="PTHR30250:SF11">
    <property type="entry name" value="O-ANTIGEN TRANSPORTER-RELATED"/>
    <property type="match status" value="1"/>
</dbReference>
<name>A0A511R1V6_9DEIN</name>
<evidence type="ECO:0000313" key="8">
    <source>
        <dbReference type="Proteomes" id="UP000321197"/>
    </source>
</evidence>
<evidence type="ECO:0000313" key="7">
    <source>
        <dbReference type="EMBL" id="GEM82832.1"/>
    </source>
</evidence>
<feature type="transmembrane region" description="Helical" evidence="6">
    <location>
        <begin position="299"/>
        <end position="326"/>
    </location>
</feature>
<dbReference type="RefSeq" id="WP_119341385.1">
    <property type="nucleotide sequence ID" value="NZ_BJXL01000022.1"/>
</dbReference>
<feature type="transmembrane region" description="Helical" evidence="6">
    <location>
        <begin position="425"/>
        <end position="443"/>
    </location>
</feature>
<evidence type="ECO:0000256" key="6">
    <source>
        <dbReference type="SAM" id="Phobius"/>
    </source>
</evidence>
<feature type="transmembrane region" description="Helical" evidence="6">
    <location>
        <begin position="449"/>
        <end position="468"/>
    </location>
</feature>
<keyword evidence="3 6" id="KW-0812">Transmembrane</keyword>
<dbReference type="InterPro" id="IPR050833">
    <property type="entry name" value="Poly_Biosynth_Transport"/>
</dbReference>
<feature type="transmembrane region" description="Helical" evidence="6">
    <location>
        <begin position="112"/>
        <end position="136"/>
    </location>
</feature>
<sequence>MTRIKRLLTRPSFAGNAALLASSTILGQGLVILVQPLLTRMYRPEDFGLLALYTSILSLAAVVLNLRYEQAIQLPKEETEARNLLVLSLVLGLGSSVLIGVAFILLRQTLSGWFGIMLPVWFAWLVLLGLACVALMQAGSMWALRLSRFGVLAQTKFQQGLWQALGQMLPGLFSLGSGGLILGDVLGRLGGVHALVRLWPRTLQGITAQSLYHVAHRYRSFLIYGTGAALLTAASFHLPFIVLTAFFGAAAMGQFSLSYRITTIPVTLVAQSIGQVFFSRAAAARDTPALAQLTERTAAVLFALGLPVFGALWVVAPVAFPLVFGANWDEAGRYAQLLAPYLLFSMVAQPLSNLLTIREWQRGLLAFTIFELLLRMGAIYWGVTTQQMYWAVVLFALSSLLVALLSMGLFFRAAGASWQGFWLKVRKYVWFDLLSLLLLWGAGYWLKGWWWVGAAVLVVFLLLLRSFVEIRREGLE</sequence>
<feature type="transmembrane region" description="Helical" evidence="6">
    <location>
        <begin position="221"/>
        <end position="251"/>
    </location>
</feature>
<evidence type="ECO:0000256" key="3">
    <source>
        <dbReference type="ARBA" id="ARBA00022692"/>
    </source>
</evidence>
<feature type="transmembrane region" description="Helical" evidence="6">
    <location>
        <begin position="364"/>
        <end position="383"/>
    </location>
</feature>
<keyword evidence="4 6" id="KW-1133">Transmembrane helix</keyword>
<dbReference type="Pfam" id="PF13440">
    <property type="entry name" value="Polysacc_synt_3"/>
    <property type="match status" value="1"/>
</dbReference>